<name>A0ABV8JI74_9BACL</name>
<dbReference type="RefSeq" id="WP_380704503.1">
    <property type="nucleotide sequence ID" value="NZ_JBHSAP010000009.1"/>
</dbReference>
<gene>
    <name evidence="1" type="ORF">ACFOUO_09425</name>
</gene>
<proteinExistence type="predicted"/>
<accession>A0ABV8JI74</accession>
<keyword evidence="2" id="KW-1185">Reference proteome</keyword>
<comment type="caution">
    <text evidence="1">The sequence shown here is derived from an EMBL/GenBank/DDBJ whole genome shotgun (WGS) entry which is preliminary data.</text>
</comment>
<sequence length="119" mass="13873">MTDNSRKNVEWMTVEIRGCLGHILYLQVEGDSAGPLRAKVKKRGMWDWEIYLESELSAGGRMTRGWMLFGREIFKDRAIEEARMLLLHSLERGDLPSRPTALNRRYPFARFRLFAKGGR</sequence>
<dbReference type="EMBL" id="JBHSAP010000009">
    <property type="protein sequence ID" value="MFC4077034.1"/>
    <property type="molecule type" value="Genomic_DNA"/>
</dbReference>
<protein>
    <submittedName>
        <fullName evidence="1">Uncharacterized protein</fullName>
    </submittedName>
</protein>
<dbReference type="Proteomes" id="UP001595843">
    <property type="component" value="Unassembled WGS sequence"/>
</dbReference>
<evidence type="ECO:0000313" key="2">
    <source>
        <dbReference type="Proteomes" id="UP001595843"/>
    </source>
</evidence>
<evidence type="ECO:0000313" key="1">
    <source>
        <dbReference type="EMBL" id="MFC4077034.1"/>
    </source>
</evidence>
<organism evidence="1 2">
    <name type="scientific">Salinithrix halophila</name>
    <dbReference type="NCBI Taxonomy" id="1485204"/>
    <lineage>
        <taxon>Bacteria</taxon>
        <taxon>Bacillati</taxon>
        <taxon>Bacillota</taxon>
        <taxon>Bacilli</taxon>
        <taxon>Bacillales</taxon>
        <taxon>Thermoactinomycetaceae</taxon>
        <taxon>Salinithrix</taxon>
    </lineage>
</organism>
<reference evidence="2" key="1">
    <citation type="journal article" date="2019" name="Int. J. Syst. Evol. Microbiol.">
        <title>The Global Catalogue of Microorganisms (GCM) 10K type strain sequencing project: providing services to taxonomists for standard genome sequencing and annotation.</title>
        <authorList>
            <consortium name="The Broad Institute Genomics Platform"/>
            <consortium name="The Broad Institute Genome Sequencing Center for Infectious Disease"/>
            <person name="Wu L."/>
            <person name="Ma J."/>
        </authorList>
    </citation>
    <scope>NUCLEOTIDE SEQUENCE [LARGE SCALE GENOMIC DNA]</scope>
    <source>
        <strain evidence="2">IBRC-M 10813</strain>
    </source>
</reference>